<comment type="similarity">
    <text evidence="1">Belongs to the non-flavoprotein flavin reductase family.</text>
</comment>
<gene>
    <name evidence="4" type="ORF">GCM10023196_017570</name>
</gene>
<organism evidence="4 5">
    <name type="scientific">Actinoallomurus vinaceus</name>
    <dbReference type="NCBI Taxonomy" id="1080074"/>
    <lineage>
        <taxon>Bacteria</taxon>
        <taxon>Bacillati</taxon>
        <taxon>Actinomycetota</taxon>
        <taxon>Actinomycetes</taxon>
        <taxon>Streptosporangiales</taxon>
        <taxon>Thermomonosporaceae</taxon>
        <taxon>Actinoallomurus</taxon>
    </lineage>
</organism>
<dbReference type="Gene3D" id="2.30.110.10">
    <property type="entry name" value="Electron Transport, Fmn-binding Protein, Chain A"/>
    <property type="match status" value="1"/>
</dbReference>
<dbReference type="InterPro" id="IPR050268">
    <property type="entry name" value="NADH-dep_flavin_reductase"/>
</dbReference>
<dbReference type="RefSeq" id="WP_345430144.1">
    <property type="nucleotide sequence ID" value="NZ_BAABHK010000002.1"/>
</dbReference>
<dbReference type="InterPro" id="IPR002563">
    <property type="entry name" value="Flavin_Rdtase-like_dom"/>
</dbReference>
<name>A0ABP8U7I2_9ACTN</name>
<dbReference type="PANTHER" id="PTHR30466">
    <property type="entry name" value="FLAVIN REDUCTASE"/>
    <property type="match status" value="1"/>
</dbReference>
<sequence>MQSFPATDAHAFRRVLGHFCTGVTVITTSLHGDPAGFTCQAFSTLSLDPPLVLFCVSTASTTWPKIRDAGFFCVNVLAAGQEDLGRRFARRGCRRFDGMVNAESPGGAPMISGAAAWIDCTLEDRHEAGDHNIVIGKARHLSTDTAKEPLLFFRGEWATLGPLSGRAAGR</sequence>
<dbReference type="EMBL" id="BAABHK010000002">
    <property type="protein sequence ID" value="GAA4623028.1"/>
    <property type="molecule type" value="Genomic_DNA"/>
</dbReference>
<dbReference type="PANTHER" id="PTHR30466:SF11">
    <property type="entry name" value="FLAVIN-DEPENDENT MONOOXYGENASE, REDUCTASE SUBUNIT HSAB"/>
    <property type="match status" value="1"/>
</dbReference>
<dbReference type="InterPro" id="IPR012349">
    <property type="entry name" value="Split_barrel_FMN-bd"/>
</dbReference>
<reference evidence="5" key="1">
    <citation type="journal article" date="2019" name="Int. J. Syst. Evol. Microbiol.">
        <title>The Global Catalogue of Microorganisms (GCM) 10K type strain sequencing project: providing services to taxonomists for standard genome sequencing and annotation.</title>
        <authorList>
            <consortium name="The Broad Institute Genomics Platform"/>
            <consortium name="The Broad Institute Genome Sequencing Center for Infectious Disease"/>
            <person name="Wu L."/>
            <person name="Ma J."/>
        </authorList>
    </citation>
    <scope>NUCLEOTIDE SEQUENCE [LARGE SCALE GENOMIC DNA]</scope>
    <source>
        <strain evidence="5">JCM 17939</strain>
    </source>
</reference>
<keyword evidence="2" id="KW-0560">Oxidoreductase</keyword>
<evidence type="ECO:0000259" key="3">
    <source>
        <dbReference type="SMART" id="SM00903"/>
    </source>
</evidence>
<protein>
    <submittedName>
        <fullName evidence="4">Flavin reductase family protein</fullName>
    </submittedName>
</protein>
<comment type="caution">
    <text evidence="4">The sequence shown here is derived from an EMBL/GenBank/DDBJ whole genome shotgun (WGS) entry which is preliminary data.</text>
</comment>
<dbReference type="Proteomes" id="UP001501442">
    <property type="component" value="Unassembled WGS sequence"/>
</dbReference>
<keyword evidence="5" id="KW-1185">Reference proteome</keyword>
<evidence type="ECO:0000313" key="4">
    <source>
        <dbReference type="EMBL" id="GAA4623028.1"/>
    </source>
</evidence>
<evidence type="ECO:0000313" key="5">
    <source>
        <dbReference type="Proteomes" id="UP001501442"/>
    </source>
</evidence>
<proteinExistence type="inferred from homology"/>
<evidence type="ECO:0000256" key="2">
    <source>
        <dbReference type="ARBA" id="ARBA00023002"/>
    </source>
</evidence>
<dbReference type="Pfam" id="PF01613">
    <property type="entry name" value="Flavin_Reduct"/>
    <property type="match status" value="1"/>
</dbReference>
<feature type="domain" description="Flavin reductase like" evidence="3">
    <location>
        <begin position="16"/>
        <end position="159"/>
    </location>
</feature>
<accession>A0ABP8U7I2</accession>
<dbReference type="SMART" id="SM00903">
    <property type="entry name" value="Flavin_Reduct"/>
    <property type="match status" value="1"/>
</dbReference>
<dbReference type="SUPFAM" id="SSF50475">
    <property type="entry name" value="FMN-binding split barrel"/>
    <property type="match status" value="1"/>
</dbReference>
<evidence type="ECO:0000256" key="1">
    <source>
        <dbReference type="ARBA" id="ARBA00008898"/>
    </source>
</evidence>